<dbReference type="AlphaFoldDB" id="A0A6P8IZN3"/>
<dbReference type="KEGG" id="aten:116305587"/>
<dbReference type="OrthoDB" id="1884734at2759"/>
<organism evidence="2 3">
    <name type="scientific">Actinia tenebrosa</name>
    <name type="common">Australian red waratah sea anemone</name>
    <dbReference type="NCBI Taxonomy" id="6105"/>
    <lineage>
        <taxon>Eukaryota</taxon>
        <taxon>Metazoa</taxon>
        <taxon>Cnidaria</taxon>
        <taxon>Anthozoa</taxon>
        <taxon>Hexacorallia</taxon>
        <taxon>Actiniaria</taxon>
        <taxon>Actiniidae</taxon>
        <taxon>Actinia</taxon>
    </lineage>
</organism>
<reference evidence="3" key="1">
    <citation type="submission" date="2025-08" db="UniProtKB">
        <authorList>
            <consortium name="RefSeq"/>
        </authorList>
    </citation>
    <scope>IDENTIFICATION</scope>
    <source>
        <tissue evidence="3">Tentacle</tissue>
    </source>
</reference>
<accession>A0A6P8IZN3</accession>
<evidence type="ECO:0000259" key="1">
    <source>
        <dbReference type="Pfam" id="PF23221"/>
    </source>
</evidence>
<evidence type="ECO:0000313" key="3">
    <source>
        <dbReference type="RefSeq" id="XP_031571388.1"/>
    </source>
</evidence>
<proteinExistence type="predicted"/>
<keyword evidence="2" id="KW-1185">Reference proteome</keyword>
<dbReference type="GeneID" id="116305587"/>
<dbReference type="InterPro" id="IPR016024">
    <property type="entry name" value="ARM-type_fold"/>
</dbReference>
<dbReference type="Proteomes" id="UP000515163">
    <property type="component" value="Unplaced"/>
</dbReference>
<dbReference type="Pfam" id="PF23221">
    <property type="entry name" value="HEAT_MROH2B_1st"/>
    <property type="match status" value="1"/>
</dbReference>
<dbReference type="PANTHER" id="PTHR23120:SF0">
    <property type="entry name" value="MAESTRO HEAT-LIKE REPEAT FAMILY MEMBER 1"/>
    <property type="match status" value="1"/>
</dbReference>
<sequence>METETVTKTGGQVDDLCIALVDAANDKQGDVRDVIIMALHDIGKKQPEMVLTTIKAFLVKHQKLSLGHRVVLLKAASKVIKDSLDDLDINIGKQLIKLASDEMTKSKDIEPEWQTAASEVLVALGKRFDHEVMAELLDKLAPGSLPHYFVIQTLASLAAANAFGVVPFLKDILGRMLPMMGMAKQDNMKWVFANCKL</sequence>
<feature type="domain" description="MROH2B-like N-terminal HEAT-repeats" evidence="1">
    <location>
        <begin position="39"/>
        <end position="195"/>
    </location>
</feature>
<dbReference type="InterPro" id="IPR045206">
    <property type="entry name" value="Maestro_heat-like_prot"/>
</dbReference>
<dbReference type="InParanoid" id="A0A6P8IZN3"/>
<gene>
    <name evidence="3" type="primary">LOC116305587</name>
</gene>
<evidence type="ECO:0000313" key="2">
    <source>
        <dbReference type="Proteomes" id="UP000515163"/>
    </source>
</evidence>
<dbReference type="GO" id="GO:0005737">
    <property type="term" value="C:cytoplasm"/>
    <property type="evidence" value="ECO:0007669"/>
    <property type="project" value="TreeGrafter"/>
</dbReference>
<protein>
    <submittedName>
        <fullName evidence="3">Maestro heat-like repeat-containing protein family member 1</fullName>
    </submittedName>
</protein>
<dbReference type="Gene3D" id="1.25.10.10">
    <property type="entry name" value="Leucine-rich Repeat Variant"/>
    <property type="match status" value="1"/>
</dbReference>
<dbReference type="SUPFAM" id="SSF48371">
    <property type="entry name" value="ARM repeat"/>
    <property type="match status" value="1"/>
</dbReference>
<dbReference type="InterPro" id="IPR011989">
    <property type="entry name" value="ARM-like"/>
</dbReference>
<dbReference type="InterPro" id="IPR056282">
    <property type="entry name" value="MROH2B-like_N_HEAT"/>
</dbReference>
<name>A0A6P8IZN3_ACTTE</name>
<dbReference type="RefSeq" id="XP_031571388.1">
    <property type="nucleotide sequence ID" value="XM_031715528.1"/>
</dbReference>
<dbReference type="PANTHER" id="PTHR23120">
    <property type="entry name" value="MAESTRO-RELATED HEAT DOMAIN-CONTAINING"/>
    <property type="match status" value="1"/>
</dbReference>